<feature type="domain" description="PKD" evidence="3">
    <location>
        <begin position="438"/>
        <end position="494"/>
    </location>
</feature>
<protein>
    <submittedName>
        <fullName evidence="4">PKD domain-containing protein</fullName>
    </submittedName>
</protein>
<keyword evidence="5" id="KW-1185">Reference proteome</keyword>
<evidence type="ECO:0000256" key="2">
    <source>
        <dbReference type="SAM" id="SignalP"/>
    </source>
</evidence>
<accession>A0A941EJ53</accession>
<evidence type="ECO:0000313" key="5">
    <source>
        <dbReference type="Proteomes" id="UP000675781"/>
    </source>
</evidence>
<feature type="signal peptide" evidence="2">
    <location>
        <begin position="1"/>
        <end position="26"/>
    </location>
</feature>
<dbReference type="RefSeq" id="WP_212526246.1">
    <property type="nucleotide sequence ID" value="NZ_JAGSOG010000001.1"/>
</dbReference>
<dbReference type="Gene3D" id="2.160.20.10">
    <property type="entry name" value="Single-stranded right-handed beta-helix, Pectin lyase-like"/>
    <property type="match status" value="1"/>
</dbReference>
<feature type="chain" id="PRO_5036747226" evidence="2">
    <location>
        <begin position="27"/>
        <end position="868"/>
    </location>
</feature>
<dbReference type="SUPFAM" id="SSF49299">
    <property type="entry name" value="PKD domain"/>
    <property type="match status" value="1"/>
</dbReference>
<proteinExistence type="predicted"/>
<dbReference type="SUPFAM" id="SSF51126">
    <property type="entry name" value="Pectin lyase-like"/>
    <property type="match status" value="1"/>
</dbReference>
<dbReference type="InterPro" id="IPR022409">
    <property type="entry name" value="PKD/Chitinase_dom"/>
</dbReference>
<dbReference type="Proteomes" id="UP000675781">
    <property type="component" value="Unassembled WGS sequence"/>
</dbReference>
<reference evidence="4" key="1">
    <citation type="submission" date="2021-04" db="EMBL/GenBank/DDBJ databases">
        <title>Genome based classification of Actinospica acidithermotolerans sp. nov., an actinobacterium isolated from an Indonesian hot spring.</title>
        <authorList>
            <person name="Kusuma A.B."/>
            <person name="Putra K.E."/>
            <person name="Nafisah S."/>
            <person name="Loh J."/>
            <person name="Nouioui I."/>
            <person name="Goodfellow M."/>
        </authorList>
    </citation>
    <scope>NUCLEOTIDE SEQUENCE</scope>
    <source>
        <strain evidence="4">CSCA 57</strain>
    </source>
</reference>
<dbReference type="CDD" id="cd00146">
    <property type="entry name" value="PKD"/>
    <property type="match status" value="1"/>
</dbReference>
<dbReference type="EMBL" id="JAGSOG010000001">
    <property type="protein sequence ID" value="MBR7831715.1"/>
    <property type="molecule type" value="Genomic_DNA"/>
</dbReference>
<dbReference type="SMART" id="SM00089">
    <property type="entry name" value="PKD"/>
    <property type="match status" value="1"/>
</dbReference>
<dbReference type="Gene3D" id="2.60.40.10">
    <property type="entry name" value="Immunoglobulins"/>
    <property type="match status" value="1"/>
</dbReference>
<keyword evidence="2" id="KW-0732">Signal</keyword>
<dbReference type="GO" id="GO:0005975">
    <property type="term" value="P:carbohydrate metabolic process"/>
    <property type="evidence" value="ECO:0007669"/>
    <property type="project" value="UniProtKB-ARBA"/>
</dbReference>
<feature type="region of interest" description="Disordered" evidence="1">
    <location>
        <begin position="364"/>
        <end position="390"/>
    </location>
</feature>
<name>A0A941EJ53_9ACTN</name>
<evidence type="ECO:0000256" key="1">
    <source>
        <dbReference type="SAM" id="MobiDB-lite"/>
    </source>
</evidence>
<dbReference type="AlphaFoldDB" id="A0A941EJ53"/>
<dbReference type="PROSITE" id="PS50093">
    <property type="entry name" value="PKD"/>
    <property type="match status" value="1"/>
</dbReference>
<dbReference type="InterPro" id="IPR012334">
    <property type="entry name" value="Pectin_lyas_fold"/>
</dbReference>
<organism evidence="4 5">
    <name type="scientific">Actinospica durhamensis</name>
    <dbReference type="NCBI Taxonomy" id="1508375"/>
    <lineage>
        <taxon>Bacteria</taxon>
        <taxon>Bacillati</taxon>
        <taxon>Actinomycetota</taxon>
        <taxon>Actinomycetes</taxon>
        <taxon>Catenulisporales</taxon>
        <taxon>Actinospicaceae</taxon>
        <taxon>Actinospica</taxon>
    </lineage>
</organism>
<evidence type="ECO:0000259" key="3">
    <source>
        <dbReference type="PROSITE" id="PS50093"/>
    </source>
</evidence>
<evidence type="ECO:0000313" key="4">
    <source>
        <dbReference type="EMBL" id="MBR7831715.1"/>
    </source>
</evidence>
<sequence length="868" mass="87140">MCKRTLATSAVLAISVAALAPGAAHADASSPTTIYVEHDSASCTDSGTGTHAAPFCTLQAGIDAANVPGDTVSVLDGYLYAPVTISNAGTASAPITIEAGGKGAELGTGPTTTAPGFTFVGASYVTVKDFLVGESIPRLAYISASNHITMDSDSGGIESATGGTVTVPGIEIAGSSSYVTLSRNQIDDVGRDAPSIQVDPGSTGDVITTNGIRAGVPAILVNGAPGTAVTSNTVVLAGGYLCNTALSLTGASTGSYIENNVLEAGTSCDGSSTPSGLLSVASAATPGTTVDYNDLDPNPNLVPQPGDDEGPDEYTYDWAGKYYETVAQFTAASGQGQHDVIGDPDVTGPWGFEVESDFSPVVNSANSDAPGELATDVNGKSRVNDPLKPDTGAGTYSYYDRGAAQIQPPANPGTTLTTTANGALGVTAQSVAWLSDGWSFDFGDGSAPVSGSYGAASHTYAKPGTYTITVTGTSMVNGQPFTATGTVTTTGSDYTPLDPTRILDTRKGIGAPKAKITPDNLASLNIAGNGSIPADATAVVLNVTVTDTTGNGYVSVIPSGGYLSVSNLNYLKGQTVTNAVIVPVGADGTVQLYDMGPAGGSVDLIADVSGYFTRSAGSGYTAVTPARMLDTRHGTGAPAKQVAGNSGLSVGIAGADSIPSGVTAVALHVTATDTTGNGWIAAEPDGAGTPTTSNLNYLKGQTVSNTVIVPVAQDGRIELYNGGGTGSVDLIADVAGYFSTDSADAYSSVTPYRAWDSRKSGTPLKADGTTTYALNASEYNTTVPPVMPAGATLITNLTVTDLTANGFVTAFPAGTTRPGVSNLNYLTGQTVAGLSLLASTGSNQQVSLYNESTGHGDAILDVFGYFSG</sequence>
<gene>
    <name evidence="4" type="ORF">KDL01_00495</name>
</gene>
<dbReference type="InterPro" id="IPR000601">
    <property type="entry name" value="PKD_dom"/>
</dbReference>
<dbReference type="InterPro" id="IPR013783">
    <property type="entry name" value="Ig-like_fold"/>
</dbReference>
<dbReference type="InterPro" id="IPR035986">
    <property type="entry name" value="PKD_dom_sf"/>
</dbReference>
<comment type="caution">
    <text evidence="4">The sequence shown here is derived from an EMBL/GenBank/DDBJ whole genome shotgun (WGS) entry which is preliminary data.</text>
</comment>
<dbReference type="Pfam" id="PF00801">
    <property type="entry name" value="PKD"/>
    <property type="match status" value="1"/>
</dbReference>
<dbReference type="InterPro" id="IPR011050">
    <property type="entry name" value="Pectin_lyase_fold/virulence"/>
</dbReference>